<dbReference type="InterPro" id="IPR001296">
    <property type="entry name" value="Glyco_trans_1"/>
</dbReference>
<protein>
    <submittedName>
        <fullName evidence="2">Glycosyl transferase family 1</fullName>
    </submittedName>
</protein>
<dbReference type="SUPFAM" id="SSF53756">
    <property type="entry name" value="UDP-Glycosyltransferase/glycogen phosphorylase"/>
    <property type="match status" value="1"/>
</dbReference>
<sequence>MKIFLSHPTGNRNVRAVLETLDKVGMLAGFNTTVAATADSSWLKFLPKSLRQEWLRRSYPGLSARVKTRPFLELSRLLLPKFGLAAFTRKEYGLASIDAVYRDLDRNFASSLPDILQSQAFEAVYAYEDGAYETFKMAKHLGLKCIYDLPIAYWETSRRLLLEESERLPAWSVTLGGGIEDSPEKLIRKTKELELADIVVGPGSFVKKSLPEWCADKKIIMSPFGSPEAVISPLKVKKNADRPLRVLFVGSMGQRKGLGDLFNAMKMFSPDEVELVILGLPLTSMEFYRRQLAAFTYEPARPHQQVLELMRSCDVFCLPSIVEGRALVMQEAMSQGLPIIITENTGGADLVREGCTGFLVPIRSPEAIAERISWFLANRSAIPSMGNLAIQHAANYTWENYGSTIVKQISEKQTPMLYNHV</sequence>
<dbReference type="EMBL" id="PVTH01000002">
    <property type="protein sequence ID" value="PRY54502.1"/>
    <property type="molecule type" value="Genomic_DNA"/>
</dbReference>
<dbReference type="Pfam" id="PF00534">
    <property type="entry name" value="Glycos_transf_1"/>
    <property type="match status" value="1"/>
</dbReference>
<dbReference type="GO" id="GO:0016757">
    <property type="term" value="F:glycosyltransferase activity"/>
    <property type="evidence" value="ECO:0007669"/>
    <property type="project" value="InterPro"/>
</dbReference>
<dbReference type="AlphaFoldDB" id="A0A2T0U9F1"/>
<organism evidence="2 3">
    <name type="scientific">Arcticibacter pallidicorallinus</name>
    <dbReference type="NCBI Taxonomy" id="1259464"/>
    <lineage>
        <taxon>Bacteria</taxon>
        <taxon>Pseudomonadati</taxon>
        <taxon>Bacteroidota</taxon>
        <taxon>Sphingobacteriia</taxon>
        <taxon>Sphingobacteriales</taxon>
        <taxon>Sphingobacteriaceae</taxon>
        <taxon>Arcticibacter</taxon>
    </lineage>
</organism>
<dbReference type="Gene3D" id="3.40.50.2000">
    <property type="entry name" value="Glycogen Phosphorylase B"/>
    <property type="match status" value="2"/>
</dbReference>
<dbReference type="CDD" id="cd03801">
    <property type="entry name" value="GT4_PimA-like"/>
    <property type="match status" value="1"/>
</dbReference>
<accession>A0A2T0U9F1</accession>
<evidence type="ECO:0000259" key="1">
    <source>
        <dbReference type="Pfam" id="PF00534"/>
    </source>
</evidence>
<keyword evidence="2" id="KW-0808">Transferase</keyword>
<keyword evidence="3" id="KW-1185">Reference proteome</keyword>
<gene>
    <name evidence="2" type="ORF">B0I27_102269</name>
</gene>
<dbReference type="RefSeq" id="WP_106291753.1">
    <property type="nucleotide sequence ID" value="NZ_PVTH01000002.1"/>
</dbReference>
<dbReference type="OrthoDB" id="596635at2"/>
<dbReference type="Proteomes" id="UP000238034">
    <property type="component" value="Unassembled WGS sequence"/>
</dbReference>
<proteinExistence type="predicted"/>
<evidence type="ECO:0000313" key="3">
    <source>
        <dbReference type="Proteomes" id="UP000238034"/>
    </source>
</evidence>
<feature type="domain" description="Glycosyl transferase family 1" evidence="1">
    <location>
        <begin position="239"/>
        <end position="380"/>
    </location>
</feature>
<name>A0A2T0U9F1_9SPHI</name>
<reference evidence="2 3" key="1">
    <citation type="submission" date="2018-03" db="EMBL/GenBank/DDBJ databases">
        <title>Genomic Encyclopedia of Type Strains, Phase III (KMG-III): the genomes of soil and plant-associated and newly described type strains.</title>
        <authorList>
            <person name="Whitman W."/>
        </authorList>
    </citation>
    <scope>NUCLEOTIDE SEQUENCE [LARGE SCALE GENOMIC DNA]</scope>
    <source>
        <strain evidence="2 3">CGMCC 1.9313</strain>
    </source>
</reference>
<evidence type="ECO:0000313" key="2">
    <source>
        <dbReference type="EMBL" id="PRY54502.1"/>
    </source>
</evidence>
<comment type="caution">
    <text evidence="2">The sequence shown here is derived from an EMBL/GenBank/DDBJ whole genome shotgun (WGS) entry which is preliminary data.</text>
</comment>
<dbReference type="PANTHER" id="PTHR12526">
    <property type="entry name" value="GLYCOSYLTRANSFERASE"/>
    <property type="match status" value="1"/>
</dbReference>